<dbReference type="SUPFAM" id="SSF53155">
    <property type="entry name" value="Methylated DNA-protein cysteine methyltransferase domain"/>
    <property type="match status" value="1"/>
</dbReference>
<evidence type="ECO:0000256" key="1">
    <source>
        <dbReference type="ARBA" id="ARBA00001286"/>
    </source>
</evidence>
<evidence type="ECO:0000313" key="14">
    <source>
        <dbReference type="Proteomes" id="UP000235598"/>
    </source>
</evidence>
<name>A0A2N6VLT3_9MICO</name>
<evidence type="ECO:0000313" key="13">
    <source>
        <dbReference type="EMBL" id="PMD05076.1"/>
    </source>
</evidence>
<dbReference type="Pfam" id="PF01035">
    <property type="entry name" value="DNA_binding_1"/>
    <property type="match status" value="1"/>
</dbReference>
<keyword evidence="3 9" id="KW-0963">Cytoplasm</keyword>
<evidence type="ECO:0000256" key="10">
    <source>
        <dbReference type="SAM" id="MobiDB-lite"/>
    </source>
</evidence>
<evidence type="ECO:0000256" key="5">
    <source>
        <dbReference type="ARBA" id="ARBA00022679"/>
    </source>
</evidence>
<dbReference type="InterPro" id="IPR001497">
    <property type="entry name" value="MethylDNA_cys_MeTrfase_AS"/>
</dbReference>
<dbReference type="InterPro" id="IPR008332">
    <property type="entry name" value="MethylG_MeTrfase_N"/>
</dbReference>
<reference evidence="13 14" key="1">
    <citation type="submission" date="2017-09" db="EMBL/GenBank/DDBJ databases">
        <title>Bacterial strain isolated from the female urinary microbiota.</title>
        <authorList>
            <person name="Thomas-White K."/>
            <person name="Kumar N."/>
            <person name="Forster S."/>
            <person name="Putonti C."/>
            <person name="Lawley T."/>
            <person name="Wolfe A.J."/>
        </authorList>
    </citation>
    <scope>NUCLEOTIDE SEQUENCE [LARGE SCALE GENOMIC DNA]</scope>
    <source>
        <strain evidence="13 14">UMB1301</strain>
    </source>
</reference>
<dbReference type="FunFam" id="1.10.10.10:FF:000214">
    <property type="entry name" value="Methylated-DNA--protein-cysteine methyltransferase"/>
    <property type="match status" value="1"/>
</dbReference>
<evidence type="ECO:0000256" key="4">
    <source>
        <dbReference type="ARBA" id="ARBA00022603"/>
    </source>
</evidence>
<keyword evidence="5 9" id="KW-0808">Transferase</keyword>
<dbReference type="RefSeq" id="WP_102239017.1">
    <property type="nucleotide sequence ID" value="NZ_PNHK01000003.1"/>
</dbReference>
<evidence type="ECO:0000256" key="6">
    <source>
        <dbReference type="ARBA" id="ARBA00022763"/>
    </source>
</evidence>
<evidence type="ECO:0000259" key="12">
    <source>
        <dbReference type="Pfam" id="PF02870"/>
    </source>
</evidence>
<dbReference type="InterPro" id="IPR014048">
    <property type="entry name" value="MethylDNA_cys_MeTrfase_DNA-bd"/>
</dbReference>
<organism evidence="13 14">
    <name type="scientific">Brevibacterium paucivorans</name>
    <dbReference type="NCBI Taxonomy" id="170994"/>
    <lineage>
        <taxon>Bacteria</taxon>
        <taxon>Bacillati</taxon>
        <taxon>Actinomycetota</taxon>
        <taxon>Actinomycetes</taxon>
        <taxon>Micrococcales</taxon>
        <taxon>Brevibacteriaceae</taxon>
        <taxon>Brevibacterium</taxon>
    </lineage>
</organism>
<dbReference type="CDD" id="cd06445">
    <property type="entry name" value="ATase"/>
    <property type="match status" value="1"/>
</dbReference>
<gene>
    <name evidence="13" type="ORF">CJ199_08260</name>
</gene>
<evidence type="ECO:0000256" key="2">
    <source>
        <dbReference type="ARBA" id="ARBA00008711"/>
    </source>
</evidence>
<feature type="domain" description="Methylguanine DNA methyltransferase ribonuclease-like" evidence="12">
    <location>
        <begin position="5"/>
        <end position="85"/>
    </location>
</feature>
<dbReference type="InterPro" id="IPR036388">
    <property type="entry name" value="WH-like_DNA-bd_sf"/>
</dbReference>
<dbReference type="GO" id="GO:0005737">
    <property type="term" value="C:cytoplasm"/>
    <property type="evidence" value="ECO:0007669"/>
    <property type="project" value="UniProtKB-SubCell"/>
</dbReference>
<dbReference type="EMBL" id="PNHK01000003">
    <property type="protein sequence ID" value="PMD05076.1"/>
    <property type="molecule type" value="Genomic_DNA"/>
</dbReference>
<dbReference type="EC" id="2.1.1.63" evidence="9"/>
<feature type="region of interest" description="Disordered" evidence="10">
    <location>
        <begin position="30"/>
        <end position="59"/>
    </location>
</feature>
<dbReference type="SUPFAM" id="SSF46767">
    <property type="entry name" value="Methylated DNA-protein cysteine methyltransferase, C-terminal domain"/>
    <property type="match status" value="1"/>
</dbReference>
<dbReference type="PANTHER" id="PTHR10815">
    <property type="entry name" value="METHYLATED-DNA--PROTEIN-CYSTEINE METHYLTRANSFERASE"/>
    <property type="match status" value="1"/>
</dbReference>
<sequence length="169" mass="18130">MTLNYCTHPTPLGELLLVTRNSALVNVGLPGQQIEPPHSATAGAQDTGEQGTGTHDTGEHLGAITQQLDEYFSVQRTTFDMNIDLSETTDFRRAVLEHLVTIPYGETCTYTQVAEAVGRPRAVRAVGSACATNPVPIVIPCHRVLRSDGSLGGYAGGLDMKRALLELEQ</sequence>
<feature type="compositionally biased region" description="Polar residues" evidence="10">
    <location>
        <begin position="42"/>
        <end position="55"/>
    </location>
</feature>
<comment type="caution">
    <text evidence="13">The sequence shown here is derived from an EMBL/GenBank/DDBJ whole genome shotgun (WGS) entry which is preliminary data.</text>
</comment>
<keyword evidence="6 9" id="KW-0227">DNA damage</keyword>
<evidence type="ECO:0000259" key="11">
    <source>
        <dbReference type="Pfam" id="PF01035"/>
    </source>
</evidence>
<feature type="domain" description="Methylated-DNA-[protein]-cysteine S-methyltransferase DNA binding" evidence="11">
    <location>
        <begin position="90"/>
        <end position="169"/>
    </location>
</feature>
<dbReference type="Gene3D" id="1.10.10.10">
    <property type="entry name" value="Winged helix-like DNA-binding domain superfamily/Winged helix DNA-binding domain"/>
    <property type="match status" value="1"/>
</dbReference>
<comment type="catalytic activity">
    <reaction evidence="1 9">
        <text>a 4-O-methyl-thymidine in DNA + L-cysteinyl-[protein] = a thymidine in DNA + S-methyl-L-cysteinyl-[protein]</text>
        <dbReference type="Rhea" id="RHEA:53428"/>
        <dbReference type="Rhea" id="RHEA-COMP:10131"/>
        <dbReference type="Rhea" id="RHEA-COMP:10132"/>
        <dbReference type="Rhea" id="RHEA-COMP:13555"/>
        <dbReference type="Rhea" id="RHEA-COMP:13556"/>
        <dbReference type="ChEBI" id="CHEBI:29950"/>
        <dbReference type="ChEBI" id="CHEBI:82612"/>
        <dbReference type="ChEBI" id="CHEBI:137386"/>
        <dbReference type="ChEBI" id="CHEBI:137387"/>
        <dbReference type="EC" id="2.1.1.63"/>
    </reaction>
</comment>
<keyword evidence="7 9" id="KW-0234">DNA repair</keyword>
<dbReference type="NCBIfam" id="TIGR00589">
    <property type="entry name" value="ogt"/>
    <property type="match status" value="1"/>
</dbReference>
<dbReference type="Proteomes" id="UP000235598">
    <property type="component" value="Unassembled WGS sequence"/>
</dbReference>
<keyword evidence="4 9" id="KW-0489">Methyltransferase</keyword>
<comment type="miscellaneous">
    <text evidence="9">This enzyme catalyzes only one turnover and therefore is not strictly catalytic. According to one definition, an enzyme is a biocatalyst that acts repeatedly and over many reaction cycles.</text>
</comment>
<dbReference type="GO" id="GO:0003908">
    <property type="term" value="F:methylated-DNA-[protein]-cysteine S-methyltransferase activity"/>
    <property type="evidence" value="ECO:0007669"/>
    <property type="project" value="UniProtKB-UniRule"/>
</dbReference>
<dbReference type="OrthoDB" id="9802228at2"/>
<proteinExistence type="inferred from homology"/>
<accession>A0A2N6VLT3</accession>
<dbReference type="InterPro" id="IPR036217">
    <property type="entry name" value="MethylDNA_cys_MeTrfase_DNAb"/>
</dbReference>
<dbReference type="AlphaFoldDB" id="A0A2N6VLT3"/>
<evidence type="ECO:0000256" key="8">
    <source>
        <dbReference type="ARBA" id="ARBA00049348"/>
    </source>
</evidence>
<dbReference type="PROSITE" id="PS00374">
    <property type="entry name" value="MGMT"/>
    <property type="match status" value="1"/>
</dbReference>
<comment type="subcellular location">
    <subcellularLocation>
        <location evidence="9">Cytoplasm</location>
    </subcellularLocation>
</comment>
<dbReference type="GO" id="GO:0006307">
    <property type="term" value="P:DNA alkylation repair"/>
    <property type="evidence" value="ECO:0007669"/>
    <property type="project" value="UniProtKB-UniRule"/>
</dbReference>
<evidence type="ECO:0000256" key="9">
    <source>
        <dbReference type="HAMAP-Rule" id="MF_00772"/>
    </source>
</evidence>
<dbReference type="GO" id="GO:0032259">
    <property type="term" value="P:methylation"/>
    <property type="evidence" value="ECO:0007669"/>
    <property type="project" value="UniProtKB-KW"/>
</dbReference>
<feature type="active site" description="Nucleophile; methyl group acceptor" evidence="9">
    <location>
        <position position="141"/>
    </location>
</feature>
<comment type="similarity">
    <text evidence="2 9">Belongs to the MGMT family.</text>
</comment>
<dbReference type="Pfam" id="PF02870">
    <property type="entry name" value="Methyltransf_1N"/>
    <property type="match status" value="1"/>
</dbReference>
<protein>
    <recommendedName>
        <fullName evidence="9">Methylated-DNA--protein-cysteine methyltransferase</fullName>
        <ecNumber evidence="9">2.1.1.63</ecNumber>
    </recommendedName>
    <alternativeName>
        <fullName evidence="9">6-O-methylguanine-DNA methyltransferase</fullName>
        <shortName evidence="9">MGMT</shortName>
    </alternativeName>
    <alternativeName>
        <fullName evidence="9">O-6-methylguanine-DNA-alkyltransferase</fullName>
    </alternativeName>
</protein>
<dbReference type="Gene3D" id="3.30.160.70">
    <property type="entry name" value="Methylated DNA-protein cysteine methyltransferase domain"/>
    <property type="match status" value="1"/>
</dbReference>
<comment type="function">
    <text evidence="9">Involved in the cellular defense against the biological effects of O6-methylguanine (O6-MeG) and O4-methylthymine (O4-MeT) in DNA. Repairs the methylated nucleobase in DNA by stoichiometrically transferring the methyl group to a cysteine residue in the enzyme. This is a suicide reaction: the enzyme is irreversibly inactivated.</text>
</comment>
<dbReference type="PANTHER" id="PTHR10815:SF13">
    <property type="entry name" value="METHYLATED-DNA--PROTEIN-CYSTEINE METHYLTRANSFERASE"/>
    <property type="match status" value="1"/>
</dbReference>
<dbReference type="InterPro" id="IPR023546">
    <property type="entry name" value="MGMT"/>
</dbReference>
<dbReference type="InterPro" id="IPR036631">
    <property type="entry name" value="MGMT_N_sf"/>
</dbReference>
<dbReference type="HAMAP" id="MF_00772">
    <property type="entry name" value="OGT"/>
    <property type="match status" value="1"/>
</dbReference>
<evidence type="ECO:0000256" key="3">
    <source>
        <dbReference type="ARBA" id="ARBA00022490"/>
    </source>
</evidence>
<evidence type="ECO:0000256" key="7">
    <source>
        <dbReference type="ARBA" id="ARBA00023204"/>
    </source>
</evidence>
<comment type="catalytic activity">
    <reaction evidence="8 9">
        <text>a 6-O-methyl-2'-deoxyguanosine in DNA + L-cysteinyl-[protein] = S-methyl-L-cysteinyl-[protein] + a 2'-deoxyguanosine in DNA</text>
        <dbReference type="Rhea" id="RHEA:24000"/>
        <dbReference type="Rhea" id="RHEA-COMP:10131"/>
        <dbReference type="Rhea" id="RHEA-COMP:10132"/>
        <dbReference type="Rhea" id="RHEA-COMP:11367"/>
        <dbReference type="Rhea" id="RHEA-COMP:11368"/>
        <dbReference type="ChEBI" id="CHEBI:29950"/>
        <dbReference type="ChEBI" id="CHEBI:82612"/>
        <dbReference type="ChEBI" id="CHEBI:85445"/>
        <dbReference type="ChEBI" id="CHEBI:85448"/>
        <dbReference type="EC" id="2.1.1.63"/>
    </reaction>
</comment>